<dbReference type="EMBL" id="CATQJA010000001">
    <property type="protein sequence ID" value="CAJ0557245.1"/>
    <property type="molecule type" value="Genomic_DNA"/>
</dbReference>
<sequence length="105" mass="11762">MGLRSQCGERHQTWTIRPVVTVEQTCKQGTIRSISADCMQRGLWRYGHANLLNGQQLIGGAQLIRTPSARRPRKPRAHLAKEGIELTTSRTMRSPGTLVAERRNG</sequence>
<feature type="non-terminal residue" evidence="1">
    <location>
        <position position="105"/>
    </location>
</feature>
<name>A0AA36FSQ8_9BILA</name>
<comment type="caution">
    <text evidence="1">The sequence shown here is derived from an EMBL/GenBank/DDBJ whole genome shotgun (WGS) entry which is preliminary data.</text>
</comment>
<dbReference type="AlphaFoldDB" id="A0AA36FSQ8"/>
<reference evidence="1" key="1">
    <citation type="submission" date="2023-06" db="EMBL/GenBank/DDBJ databases">
        <authorList>
            <person name="Delattre M."/>
        </authorList>
    </citation>
    <scope>NUCLEOTIDE SEQUENCE</scope>
    <source>
        <strain evidence="1">AF72</strain>
    </source>
</reference>
<dbReference type="Proteomes" id="UP001177023">
    <property type="component" value="Unassembled WGS sequence"/>
</dbReference>
<accession>A0AA36FSQ8</accession>
<keyword evidence="2" id="KW-1185">Reference proteome</keyword>
<evidence type="ECO:0000313" key="1">
    <source>
        <dbReference type="EMBL" id="CAJ0557245.1"/>
    </source>
</evidence>
<proteinExistence type="predicted"/>
<organism evidence="1 2">
    <name type="scientific">Mesorhabditis spiculigera</name>
    <dbReference type="NCBI Taxonomy" id="96644"/>
    <lineage>
        <taxon>Eukaryota</taxon>
        <taxon>Metazoa</taxon>
        <taxon>Ecdysozoa</taxon>
        <taxon>Nematoda</taxon>
        <taxon>Chromadorea</taxon>
        <taxon>Rhabditida</taxon>
        <taxon>Rhabditina</taxon>
        <taxon>Rhabditomorpha</taxon>
        <taxon>Rhabditoidea</taxon>
        <taxon>Rhabditidae</taxon>
        <taxon>Mesorhabditinae</taxon>
        <taxon>Mesorhabditis</taxon>
    </lineage>
</organism>
<protein>
    <submittedName>
        <fullName evidence="1">Uncharacterized protein</fullName>
    </submittedName>
</protein>
<gene>
    <name evidence="1" type="ORF">MSPICULIGERA_LOCUS3</name>
</gene>
<evidence type="ECO:0000313" key="2">
    <source>
        <dbReference type="Proteomes" id="UP001177023"/>
    </source>
</evidence>